<feature type="compositionally biased region" description="Pro residues" evidence="1">
    <location>
        <begin position="30"/>
        <end position="52"/>
    </location>
</feature>
<reference evidence="2 3" key="1">
    <citation type="submission" date="2019-04" db="EMBL/GenBank/DDBJ databases">
        <title>Streptomyces oryziradicis sp. nov., a novel actinomycete isolated from rhizosphere soil of rice (Oryza sativa L.).</title>
        <authorList>
            <person name="Li C."/>
        </authorList>
    </citation>
    <scope>NUCLEOTIDE SEQUENCE [LARGE SCALE GENOMIC DNA]</scope>
    <source>
        <strain evidence="2 3">NEAU-C40</strain>
    </source>
</reference>
<organism evidence="2 3">
    <name type="scientific">Actinacidiphila oryziradicis</name>
    <dbReference type="NCBI Taxonomy" id="2571141"/>
    <lineage>
        <taxon>Bacteria</taxon>
        <taxon>Bacillati</taxon>
        <taxon>Actinomycetota</taxon>
        <taxon>Actinomycetes</taxon>
        <taxon>Kitasatosporales</taxon>
        <taxon>Streptomycetaceae</taxon>
        <taxon>Actinacidiphila</taxon>
    </lineage>
</organism>
<evidence type="ECO:0000256" key="1">
    <source>
        <dbReference type="SAM" id="MobiDB-lite"/>
    </source>
</evidence>
<protein>
    <submittedName>
        <fullName evidence="2">Uncharacterized protein</fullName>
    </submittedName>
</protein>
<keyword evidence="3" id="KW-1185">Reference proteome</keyword>
<dbReference type="Proteomes" id="UP000305778">
    <property type="component" value="Unassembled WGS sequence"/>
</dbReference>
<accession>A0A4U0RJH4</accession>
<feature type="region of interest" description="Disordered" evidence="1">
    <location>
        <begin position="1"/>
        <end position="73"/>
    </location>
</feature>
<evidence type="ECO:0000313" key="2">
    <source>
        <dbReference type="EMBL" id="TJZ95849.1"/>
    </source>
</evidence>
<gene>
    <name evidence="2" type="ORF">FCI23_51725</name>
</gene>
<evidence type="ECO:0000313" key="3">
    <source>
        <dbReference type="Proteomes" id="UP000305778"/>
    </source>
</evidence>
<name>A0A4U0RJH4_9ACTN</name>
<sequence length="121" mass="12590">MQVGQGHVEGGWSRRGPGRCGTRPARFPRPSSPQRPVPRARPAPGPPPPIGTPPATARRGGHCASPAAGRSAAHEFAEAWPVRGGAAHRSAPPSVGCQLPYGPGCSLMSWNQPPGSWTRHS</sequence>
<dbReference type="EMBL" id="SUMC01000173">
    <property type="protein sequence ID" value="TJZ95849.1"/>
    <property type="molecule type" value="Genomic_DNA"/>
</dbReference>
<dbReference type="AlphaFoldDB" id="A0A4U0RJH4"/>
<proteinExistence type="predicted"/>
<comment type="caution">
    <text evidence="2">The sequence shown here is derived from an EMBL/GenBank/DDBJ whole genome shotgun (WGS) entry which is preliminary data.</text>
</comment>